<keyword evidence="3" id="KW-1185">Reference proteome</keyword>
<dbReference type="PANTHER" id="PTHR21180:SF32">
    <property type="entry name" value="ENDONUCLEASE_EXONUCLEASE_PHOSPHATASE FAMILY DOMAIN-CONTAINING PROTEIN 1"/>
    <property type="match status" value="1"/>
</dbReference>
<dbReference type="Gene3D" id="1.10.150.280">
    <property type="entry name" value="AF1531-like domain"/>
    <property type="match status" value="1"/>
</dbReference>
<evidence type="ECO:0000256" key="1">
    <source>
        <dbReference type="SAM" id="Phobius"/>
    </source>
</evidence>
<evidence type="ECO:0008006" key="4">
    <source>
        <dbReference type="Google" id="ProtNLM"/>
    </source>
</evidence>
<dbReference type="Proteomes" id="UP000292424">
    <property type="component" value="Chromosome"/>
</dbReference>
<dbReference type="SUPFAM" id="SSF81585">
    <property type="entry name" value="PsbU/PolX domain-like"/>
    <property type="match status" value="1"/>
</dbReference>
<accession>A0A5P2G3C7</accession>
<reference evidence="2 3" key="1">
    <citation type="submission" date="2019-09" db="EMBL/GenBank/DDBJ databases">
        <title>Complete genome sequence of Arachidicoccus sp. B3-10 isolated from apple orchard soil.</title>
        <authorList>
            <person name="Kim H.S."/>
            <person name="Han K.-I."/>
            <person name="Suh M.K."/>
            <person name="Lee K.C."/>
            <person name="Eom M.K."/>
            <person name="Kim J.-S."/>
            <person name="Kang S.W."/>
            <person name="Sin Y."/>
            <person name="Lee J.-S."/>
        </authorList>
    </citation>
    <scope>NUCLEOTIDE SEQUENCE [LARGE SCALE GENOMIC DNA]</scope>
    <source>
        <strain evidence="2 3">B3-10</strain>
    </source>
</reference>
<dbReference type="Gene3D" id="1.10.150.320">
    <property type="entry name" value="Photosystem II 12 kDa extrinsic protein"/>
    <property type="match status" value="1"/>
</dbReference>
<dbReference type="Pfam" id="PF12836">
    <property type="entry name" value="HHH_3"/>
    <property type="match status" value="2"/>
</dbReference>
<keyword evidence="1" id="KW-0472">Membrane</keyword>
<protein>
    <recommendedName>
        <fullName evidence="4">Helix-hairpin-helix domain-containing protein</fullName>
    </recommendedName>
</protein>
<gene>
    <name evidence="2" type="ORF">E0W69_015455</name>
</gene>
<dbReference type="SUPFAM" id="SSF47781">
    <property type="entry name" value="RuvA domain 2-like"/>
    <property type="match status" value="2"/>
</dbReference>
<dbReference type="EMBL" id="CP044016">
    <property type="protein sequence ID" value="QES89995.1"/>
    <property type="molecule type" value="Genomic_DNA"/>
</dbReference>
<keyword evidence="1" id="KW-0812">Transmembrane</keyword>
<name>A0A5P2G3C7_9BACT</name>
<dbReference type="KEGG" id="arac:E0W69_015455"/>
<keyword evidence="1" id="KW-1133">Transmembrane helix</keyword>
<dbReference type="PANTHER" id="PTHR21180">
    <property type="entry name" value="ENDONUCLEASE/EXONUCLEASE/PHOSPHATASE FAMILY DOMAIN-CONTAINING PROTEIN 1"/>
    <property type="match status" value="1"/>
</dbReference>
<dbReference type="InterPro" id="IPR051675">
    <property type="entry name" value="Endo/Exo/Phosphatase_dom_1"/>
</dbReference>
<proteinExistence type="predicted"/>
<dbReference type="AlphaFoldDB" id="A0A5P2G3C7"/>
<dbReference type="OrthoDB" id="981124at2"/>
<evidence type="ECO:0000313" key="3">
    <source>
        <dbReference type="Proteomes" id="UP000292424"/>
    </source>
</evidence>
<feature type="transmembrane region" description="Helical" evidence="1">
    <location>
        <begin position="20"/>
        <end position="37"/>
    </location>
</feature>
<sequence length="305" mass="35439">MEKEKFQKWFRFSKKERNGMLIFLFILLMFFTIPHFFPEKTISTEKKPPYFADNIAEPLTHPNLFIFDPNTLDKAGWLKLGLKEKTANTILHYCQKGGRFRHPEDIRKIYGLKSEDADRLIPFIQIQQNNLHSDRNISKHSVKVSNIPFPIEINHASWQHFAALPGINDKLAQRIVHYRDAKHGFHSVDDIAKAYGLSKQSFEKIKSLLRCTTVLEETKFDNNSNITQEQTVQLQNPITKKVNINAAVLSEFMQSRKIPKSVAEAIIIYREQHGNYSSVADIKNIAFMNNDLFDKISPYLKTEED</sequence>
<dbReference type="RefSeq" id="WP_131330951.1">
    <property type="nucleotide sequence ID" value="NZ_CP044016.1"/>
</dbReference>
<evidence type="ECO:0000313" key="2">
    <source>
        <dbReference type="EMBL" id="QES89995.1"/>
    </source>
</evidence>
<dbReference type="InterPro" id="IPR010994">
    <property type="entry name" value="RuvA_2-like"/>
</dbReference>
<organism evidence="2 3">
    <name type="scientific">Rhizosphaericola mali</name>
    <dbReference type="NCBI Taxonomy" id="2545455"/>
    <lineage>
        <taxon>Bacteria</taxon>
        <taxon>Pseudomonadati</taxon>
        <taxon>Bacteroidota</taxon>
        <taxon>Chitinophagia</taxon>
        <taxon>Chitinophagales</taxon>
        <taxon>Chitinophagaceae</taxon>
        <taxon>Rhizosphaericola</taxon>
    </lineage>
</organism>